<accession>A0A174HIR1</accession>
<dbReference type="AlphaFoldDB" id="A0A174HIR1"/>
<dbReference type="STRING" id="410072.ERS852525_00910"/>
<dbReference type="EMBL" id="CYZK01000025">
    <property type="protein sequence ID" value="CUO74792.1"/>
    <property type="molecule type" value="Genomic_DNA"/>
</dbReference>
<dbReference type="PaxDb" id="410072-ERS852525_00910"/>
<gene>
    <name evidence="1" type="ORF">ERS852481_02782</name>
</gene>
<protein>
    <submittedName>
        <fullName evidence="1">Uncharacterized protein</fullName>
    </submittedName>
</protein>
<dbReference type="RefSeq" id="WP_055262024.1">
    <property type="nucleotide sequence ID" value="NZ_CYZK01000025.1"/>
</dbReference>
<dbReference type="Proteomes" id="UP000095362">
    <property type="component" value="Unassembled WGS sequence"/>
</dbReference>
<organism evidence="1 2">
    <name type="scientific">Coprococcus comes</name>
    <dbReference type="NCBI Taxonomy" id="410072"/>
    <lineage>
        <taxon>Bacteria</taxon>
        <taxon>Bacillati</taxon>
        <taxon>Bacillota</taxon>
        <taxon>Clostridia</taxon>
        <taxon>Lachnospirales</taxon>
        <taxon>Lachnospiraceae</taxon>
        <taxon>Coprococcus</taxon>
    </lineage>
</organism>
<evidence type="ECO:0000313" key="2">
    <source>
        <dbReference type="Proteomes" id="UP000095362"/>
    </source>
</evidence>
<sequence length="61" mass="7091">MYKNQEGYRDPTAGKAIQDASRIPHHVKEAHKALKDIASLLGFEVLVLRDRKTGRVYRWKQ</sequence>
<name>A0A174HIR1_9FIRM</name>
<proteinExistence type="predicted"/>
<reference evidence="1 2" key="1">
    <citation type="submission" date="2015-09" db="EMBL/GenBank/DDBJ databases">
        <authorList>
            <consortium name="Pathogen Informatics"/>
        </authorList>
    </citation>
    <scope>NUCLEOTIDE SEQUENCE [LARGE SCALE GENOMIC DNA]</scope>
    <source>
        <strain evidence="1 2">2789STDY5834866</strain>
    </source>
</reference>
<evidence type="ECO:0000313" key="1">
    <source>
        <dbReference type="EMBL" id="CUO74792.1"/>
    </source>
</evidence>